<evidence type="ECO:0000313" key="1">
    <source>
        <dbReference type="EMBL" id="QCI28224.1"/>
    </source>
</evidence>
<dbReference type="RefSeq" id="WP_123351960.1">
    <property type="nucleotide sequence ID" value="NZ_CP027432.2"/>
</dbReference>
<reference evidence="4" key="1">
    <citation type="submission" date="2018-03" db="EMBL/GenBank/DDBJ databases">
        <title>A comparative analysis of the Nautiliaceae.</title>
        <authorList>
            <person name="Grosche A."/>
            <person name="Smedile F."/>
            <person name="Vetriani C."/>
        </authorList>
    </citation>
    <scope>NUCLEOTIDE SEQUENCE [LARGE SCALE GENOMIC DNA]</scope>
    <source>
        <strain evidence="4">TB6</strain>
    </source>
</reference>
<evidence type="ECO:0000313" key="2">
    <source>
        <dbReference type="EMBL" id="ROR41062.1"/>
    </source>
</evidence>
<protein>
    <submittedName>
        <fullName evidence="2">CRISPR-associated endoribonuclease Cas6</fullName>
    </submittedName>
</protein>
<dbReference type="EMBL" id="CP027432">
    <property type="protein sequence ID" value="QCI28224.1"/>
    <property type="molecule type" value="Genomic_DNA"/>
</dbReference>
<reference evidence="1" key="3">
    <citation type="submission" date="2019-06" db="EMBL/GenBank/DDBJ databases">
        <title>A comparative analysis of the Nautiliaceae.</title>
        <authorList>
            <person name="Grosche A."/>
            <person name="Smedile F."/>
            <person name="Vetriani C."/>
        </authorList>
    </citation>
    <scope>NUCLEOTIDE SEQUENCE</scope>
    <source>
        <strain evidence="1">TB6</strain>
    </source>
</reference>
<reference evidence="2 3" key="2">
    <citation type="submission" date="2018-11" db="EMBL/GenBank/DDBJ databases">
        <title>Genomic Encyclopedia of Type Strains, Phase IV (KMG-IV): sequencing the most valuable type-strain genomes for metagenomic binning, comparative biology and taxonomic classification.</title>
        <authorList>
            <person name="Goeker M."/>
        </authorList>
    </citation>
    <scope>NUCLEOTIDE SEQUENCE [LARGE SCALE GENOMIC DNA]</scope>
    <source>
        <strain evidence="2 3">DSM 27783</strain>
    </source>
</reference>
<accession>A0AAJ4UYN8</accession>
<dbReference type="EMBL" id="RJVK01000001">
    <property type="protein sequence ID" value="ROR41062.1"/>
    <property type="molecule type" value="Genomic_DNA"/>
</dbReference>
<organism evidence="2 3">
    <name type="scientific">Caminibacter pacificus</name>
    <dbReference type="NCBI Taxonomy" id="1424653"/>
    <lineage>
        <taxon>Bacteria</taxon>
        <taxon>Pseudomonadati</taxon>
        <taxon>Campylobacterota</taxon>
        <taxon>Epsilonproteobacteria</taxon>
        <taxon>Nautiliales</taxon>
        <taxon>Nautiliaceae</taxon>
        <taxon>Caminibacter</taxon>
    </lineage>
</organism>
<proteinExistence type="predicted"/>
<keyword evidence="4" id="KW-1185">Reference proteome</keyword>
<gene>
    <name evidence="1" type="ORF">C6V80_04415</name>
    <name evidence="2" type="ORF">EDC58_0546</name>
</gene>
<sequence length="221" mass="25637">MKYIEAKISVELKKPVHFQYAPELISNYIKEAVSDSENYDYVFSNLGKANSEGMFEYDGVIALRSFSQEFIDKAVKNLLDFENEHFKTKNIYTFTSSFQPINTLYTLNPAFVLIDENIFWTFKSSGDFELLEKLILDDLVEKYERNFGEKLEDVKSFIKIMNIKNEKPFSYMYDDKKYFGYKVLINPKEDEISQKLAFTAVGCGLGHKNKEVGGGFTKILN</sequence>
<dbReference type="AlphaFoldDB" id="A0AAJ4UYN8"/>
<name>A0AAJ4UYN8_9BACT</name>
<evidence type="ECO:0000313" key="3">
    <source>
        <dbReference type="Proteomes" id="UP000272781"/>
    </source>
</evidence>
<dbReference type="Gene3D" id="3.30.70.1900">
    <property type="match status" value="1"/>
</dbReference>
<evidence type="ECO:0000313" key="4">
    <source>
        <dbReference type="Proteomes" id="UP000298805"/>
    </source>
</evidence>
<dbReference type="Proteomes" id="UP000272781">
    <property type="component" value="Unassembled WGS sequence"/>
</dbReference>
<dbReference type="Proteomes" id="UP000298805">
    <property type="component" value="Chromosome"/>
</dbReference>